<keyword evidence="1" id="KW-0413">Isomerase</keyword>
<dbReference type="SUPFAM" id="SSF54534">
    <property type="entry name" value="FKBP-like"/>
    <property type="match status" value="1"/>
</dbReference>
<dbReference type="PANTHER" id="PTHR47245:SF2">
    <property type="entry name" value="PEPTIDYL-PROLYL CIS-TRANS ISOMERASE HP_0175-RELATED"/>
    <property type="match status" value="1"/>
</dbReference>
<dbReference type="InterPro" id="IPR050245">
    <property type="entry name" value="PrsA_foldase"/>
</dbReference>
<name>A0A975AHF4_9FIRM</name>
<organism evidence="3 4">
    <name type="scientific">Alkalibacter rhizosphaerae</name>
    <dbReference type="NCBI Taxonomy" id="2815577"/>
    <lineage>
        <taxon>Bacteria</taxon>
        <taxon>Bacillati</taxon>
        <taxon>Bacillota</taxon>
        <taxon>Clostridia</taxon>
        <taxon>Eubacteriales</taxon>
        <taxon>Eubacteriaceae</taxon>
        <taxon>Alkalibacter</taxon>
    </lineage>
</organism>
<dbReference type="Proteomes" id="UP000663499">
    <property type="component" value="Chromosome"/>
</dbReference>
<dbReference type="EMBL" id="CP071444">
    <property type="protein sequence ID" value="QSX07435.1"/>
    <property type="molecule type" value="Genomic_DNA"/>
</dbReference>
<gene>
    <name evidence="3" type="ORF">J0B03_06205</name>
</gene>
<accession>A0A975AHF4</accession>
<dbReference type="SUPFAM" id="SSF109998">
    <property type="entry name" value="Triger factor/SurA peptide-binding domain-like"/>
    <property type="match status" value="2"/>
</dbReference>
<keyword evidence="4" id="KW-1185">Reference proteome</keyword>
<dbReference type="InterPro" id="IPR046357">
    <property type="entry name" value="PPIase_dom_sf"/>
</dbReference>
<dbReference type="KEGG" id="alka:J0B03_06205"/>
<sequence>MNRKRYLTLLLIIAFLVTVAGCSLIQVDTEKDMERIVVEMGDEEIAKKEYNKYLTYHTLIYEVNGYTMPEGDSLKTMKEDLLDTMVEINILRKQAEELDLEVDLEGLSEEADELLTTFLEGLGEDKYLRILEDNYMTREEFESFFRKYMEDVKYANAAIANFTETLREDASAELDKVIMTVDGQTIKKEELYYQLSMVEFEYYLGTGSGLPGDSESLGFIYEEIQNKIAETRLMAAAAEKEGMTASDEEIEEMSKEMKANFSTYFNEETLETYLADYYLTTATYDAMLEEDAKRAVLIEKYQKSLETGLTVTSDEIKEYYDEHKSSYDTDTVSAKHILTESEDHANALLETITDVASFETAFELAKEDEEVKEAADLGAFSFGQMVTEFSAQAFAMDPGEVSTVPVKTEFGYHIIYVYDQHTAEIPTLEEKTSEIREGLVAAKAMELYTEKMTKAKEEAEIEKEEIQDPFEVHMDQLLEQYKVTTYPSRL</sequence>
<dbReference type="PROSITE" id="PS50198">
    <property type="entry name" value="PPIC_PPIASE_2"/>
    <property type="match status" value="1"/>
</dbReference>
<dbReference type="Pfam" id="PF13624">
    <property type="entry name" value="SurA_N_3"/>
    <property type="match status" value="2"/>
</dbReference>
<evidence type="ECO:0000256" key="1">
    <source>
        <dbReference type="PROSITE-ProRule" id="PRU00278"/>
    </source>
</evidence>
<reference evidence="3" key="1">
    <citation type="submission" date="2021-03" db="EMBL/GenBank/DDBJ databases">
        <title>Alkalibacter marinus sp. nov., isolated from tidal flat sediment.</title>
        <authorList>
            <person name="Namirimu T."/>
            <person name="Yang J.-A."/>
            <person name="Yang S.-H."/>
            <person name="Kim Y.-J."/>
            <person name="Kwon K.K."/>
        </authorList>
    </citation>
    <scope>NUCLEOTIDE SEQUENCE</scope>
    <source>
        <strain evidence="3">ES005</strain>
    </source>
</reference>
<dbReference type="RefSeq" id="WP_207298780.1">
    <property type="nucleotide sequence ID" value="NZ_CP071444.1"/>
</dbReference>
<dbReference type="Gene3D" id="1.10.4030.10">
    <property type="entry name" value="Porin chaperone SurA, peptide-binding domain"/>
    <property type="match status" value="2"/>
</dbReference>
<dbReference type="PANTHER" id="PTHR47245">
    <property type="entry name" value="PEPTIDYLPROLYL ISOMERASE"/>
    <property type="match status" value="1"/>
</dbReference>
<dbReference type="InterPro" id="IPR000297">
    <property type="entry name" value="PPIase_PpiC"/>
</dbReference>
<keyword evidence="1" id="KW-0697">Rotamase</keyword>
<dbReference type="Gene3D" id="3.10.50.40">
    <property type="match status" value="1"/>
</dbReference>
<proteinExistence type="predicted"/>
<protein>
    <submittedName>
        <fullName evidence="3">SurA N-terminal domain-containing protein</fullName>
    </submittedName>
</protein>
<dbReference type="Pfam" id="PF13145">
    <property type="entry name" value="Rotamase_2"/>
    <property type="match status" value="1"/>
</dbReference>
<dbReference type="AlphaFoldDB" id="A0A975AHF4"/>
<evidence type="ECO:0000313" key="3">
    <source>
        <dbReference type="EMBL" id="QSX07435.1"/>
    </source>
</evidence>
<evidence type="ECO:0000259" key="2">
    <source>
        <dbReference type="PROSITE" id="PS50198"/>
    </source>
</evidence>
<feature type="domain" description="PpiC" evidence="2">
    <location>
        <begin position="329"/>
        <end position="419"/>
    </location>
</feature>
<evidence type="ECO:0000313" key="4">
    <source>
        <dbReference type="Proteomes" id="UP000663499"/>
    </source>
</evidence>
<dbReference type="GO" id="GO:0003755">
    <property type="term" value="F:peptidyl-prolyl cis-trans isomerase activity"/>
    <property type="evidence" value="ECO:0007669"/>
    <property type="project" value="UniProtKB-KW"/>
</dbReference>
<dbReference type="InterPro" id="IPR027304">
    <property type="entry name" value="Trigger_fact/SurA_dom_sf"/>
</dbReference>
<dbReference type="PROSITE" id="PS51257">
    <property type="entry name" value="PROKAR_LIPOPROTEIN"/>
    <property type="match status" value="1"/>
</dbReference>